<dbReference type="VEuPathDB" id="VectorBase:LLOJ003226"/>
<evidence type="ECO:0000313" key="8">
    <source>
        <dbReference type="Proteomes" id="UP000092461"/>
    </source>
</evidence>
<evidence type="ECO:0000256" key="3">
    <source>
        <dbReference type="ARBA" id="ARBA00022490"/>
    </source>
</evidence>
<protein>
    <recommendedName>
        <fullName evidence="5">CDAN1-interacting nuclease 1</fullName>
    </recommendedName>
</protein>
<dbReference type="Pfam" id="PF14811">
    <property type="entry name" value="TPD"/>
    <property type="match status" value="1"/>
</dbReference>
<evidence type="ECO:0000256" key="2">
    <source>
        <dbReference type="ARBA" id="ARBA00004496"/>
    </source>
</evidence>
<dbReference type="EMBL" id="AJWK01010388">
    <property type="status" value="NOT_ANNOTATED_CDS"/>
    <property type="molecule type" value="Genomic_DNA"/>
</dbReference>
<evidence type="ECO:0000313" key="7">
    <source>
        <dbReference type="EnsemblMetazoa" id="LLOJ003226-PA"/>
    </source>
</evidence>
<keyword evidence="3" id="KW-0963">Cytoplasm</keyword>
<reference evidence="6" key="2">
    <citation type="journal article" date="2020" name="BMC">
        <title>Leishmania infection induces a limited differential gene expression in the sand fly midgut.</title>
        <authorList>
            <person name="Coutinho-Abreu I.V."/>
            <person name="Serafim T.D."/>
            <person name="Meneses C."/>
            <person name="Kamhawi S."/>
            <person name="Oliveira F."/>
            <person name="Valenzuela J.G."/>
        </authorList>
    </citation>
    <scope>NUCLEOTIDE SEQUENCE</scope>
    <source>
        <strain evidence="6">Jacobina</strain>
        <tissue evidence="6">Midgut</tissue>
    </source>
</reference>
<keyword evidence="4" id="KW-0539">Nucleus</keyword>
<dbReference type="GO" id="GO:0005737">
    <property type="term" value="C:cytoplasm"/>
    <property type="evidence" value="ECO:0007669"/>
    <property type="project" value="UniProtKB-SubCell"/>
</dbReference>
<evidence type="ECO:0000313" key="6">
    <source>
        <dbReference type="EMBL" id="MBC1172739.1"/>
    </source>
</evidence>
<comment type="subcellular location">
    <subcellularLocation>
        <location evidence="2">Cytoplasm</location>
    </subcellularLocation>
    <subcellularLocation>
        <location evidence="1">Nucleus</location>
    </subcellularLocation>
</comment>
<name>A0A1B0FV59_LUTLO</name>
<accession>A0A1B0FV59</accession>
<dbReference type="InterPro" id="IPR029404">
    <property type="entry name" value="CDIN1"/>
</dbReference>
<proteinExistence type="predicted"/>
<dbReference type="VEuPathDB" id="VectorBase:LLONM1_001359"/>
<keyword evidence="8" id="KW-1185">Reference proteome</keyword>
<evidence type="ECO:0000256" key="1">
    <source>
        <dbReference type="ARBA" id="ARBA00004123"/>
    </source>
</evidence>
<dbReference type="EMBL" id="GITU01004036">
    <property type="protein sequence ID" value="MBC1172739.1"/>
    <property type="molecule type" value="Transcribed_RNA"/>
</dbReference>
<evidence type="ECO:0000256" key="4">
    <source>
        <dbReference type="ARBA" id="ARBA00023242"/>
    </source>
</evidence>
<dbReference type="Proteomes" id="UP000092461">
    <property type="component" value="Unassembled WGS sequence"/>
</dbReference>
<dbReference type="PANTHER" id="PTHR31661:SF1">
    <property type="entry name" value="CDAN1-INTERACTING NUCLEASE 1"/>
    <property type="match status" value="1"/>
</dbReference>
<sequence length="188" mass="21439">TQLKTTYYHIQAQSSTILQQYESEIAENPNDDSILLNKSIDVKFSPVGLARLLLTEKYKGSKTKGDISNMVKSPYLIPDMALAANKVGLVFHDEGDLRRTGYDKTPDLKLVVPCLYRGIPIHWIESKALFGDVSNHEKYVREQLSCYQNRFGAGIVIYWMGYIESLDRDENIFVRDSFPDPSELTLLK</sequence>
<dbReference type="EnsemblMetazoa" id="LLOJ003226-RA">
    <property type="protein sequence ID" value="LLOJ003226-PA"/>
    <property type="gene ID" value="LLOJ003226"/>
</dbReference>
<reference evidence="7" key="3">
    <citation type="submission" date="2020-05" db="UniProtKB">
        <authorList>
            <consortium name="EnsemblMetazoa"/>
        </authorList>
    </citation>
    <scope>IDENTIFICATION</scope>
    <source>
        <strain evidence="7">Jacobina</strain>
    </source>
</reference>
<organism evidence="7 8">
    <name type="scientific">Lutzomyia longipalpis</name>
    <name type="common">Sand fly</name>
    <dbReference type="NCBI Taxonomy" id="7200"/>
    <lineage>
        <taxon>Eukaryota</taxon>
        <taxon>Metazoa</taxon>
        <taxon>Ecdysozoa</taxon>
        <taxon>Arthropoda</taxon>
        <taxon>Hexapoda</taxon>
        <taxon>Insecta</taxon>
        <taxon>Pterygota</taxon>
        <taxon>Neoptera</taxon>
        <taxon>Endopterygota</taxon>
        <taxon>Diptera</taxon>
        <taxon>Nematocera</taxon>
        <taxon>Psychodoidea</taxon>
        <taxon>Psychodidae</taxon>
        <taxon>Lutzomyia</taxon>
        <taxon>Lutzomyia</taxon>
    </lineage>
</organism>
<dbReference type="GO" id="GO:0005634">
    <property type="term" value="C:nucleus"/>
    <property type="evidence" value="ECO:0007669"/>
    <property type="project" value="UniProtKB-SubCell"/>
</dbReference>
<dbReference type="AlphaFoldDB" id="A0A1B0FV59"/>
<reference evidence="8" key="1">
    <citation type="submission" date="2012-05" db="EMBL/GenBank/DDBJ databases">
        <title>Whole Genome Assembly of Lutzomyia longipalpis.</title>
        <authorList>
            <person name="Richards S."/>
            <person name="Qu C."/>
            <person name="Dillon R."/>
            <person name="Worley K."/>
            <person name="Scherer S."/>
            <person name="Batterton M."/>
            <person name="Taylor A."/>
            <person name="Hawes A."/>
            <person name="Hernandez B."/>
            <person name="Kovar C."/>
            <person name="Mandapat C."/>
            <person name="Pham C."/>
            <person name="Qu C."/>
            <person name="Jing C."/>
            <person name="Bess C."/>
            <person name="Bandaranaike D."/>
            <person name="Ngo D."/>
            <person name="Ongeri F."/>
            <person name="Arias F."/>
            <person name="Lara F."/>
            <person name="Weissenberger G."/>
            <person name="Kamau G."/>
            <person name="Han H."/>
            <person name="Shen H."/>
            <person name="Dinh H."/>
            <person name="Khalil I."/>
            <person name="Jones J."/>
            <person name="Shafer J."/>
            <person name="Jayaseelan J."/>
            <person name="Quiroz J."/>
            <person name="Blankenburg K."/>
            <person name="Nguyen L."/>
            <person name="Jackson L."/>
            <person name="Francisco L."/>
            <person name="Tang L.-Y."/>
            <person name="Pu L.-L."/>
            <person name="Perales L."/>
            <person name="Lorensuhewa L."/>
            <person name="Munidasa M."/>
            <person name="Coyle M."/>
            <person name="Taylor M."/>
            <person name="Puazo M."/>
            <person name="Firestine M."/>
            <person name="Scheel M."/>
            <person name="Javaid M."/>
            <person name="Wang M."/>
            <person name="Li M."/>
            <person name="Tabassum N."/>
            <person name="Saada N."/>
            <person name="Osuji N."/>
            <person name="Aqrawi P."/>
            <person name="Fu Q."/>
            <person name="Thornton R."/>
            <person name="Raj R."/>
            <person name="Goodspeed R."/>
            <person name="Mata R."/>
            <person name="Najjar R."/>
            <person name="Gubbala S."/>
            <person name="Lee S."/>
            <person name="Denson S."/>
            <person name="Patil S."/>
            <person name="Macmil S."/>
            <person name="Qi S."/>
            <person name="Matskevitch T."/>
            <person name="Palculict T."/>
            <person name="Mathew T."/>
            <person name="Vee V."/>
            <person name="Velamala V."/>
            <person name="Korchina V."/>
            <person name="Cai W."/>
            <person name="Liu W."/>
            <person name="Dai W."/>
            <person name="Zou X."/>
            <person name="Zhu Y."/>
            <person name="Zhang Y."/>
            <person name="Wu Y.-Q."/>
            <person name="Xin Y."/>
            <person name="Nazarath L."/>
            <person name="Kovar C."/>
            <person name="Han Y."/>
            <person name="Muzny D."/>
            <person name="Gibbs R."/>
        </authorList>
    </citation>
    <scope>NUCLEOTIDE SEQUENCE [LARGE SCALE GENOMIC DNA]</scope>
    <source>
        <strain evidence="8">Jacobina</strain>
    </source>
</reference>
<dbReference type="PANTHER" id="PTHR31661">
    <property type="entry name" value="SIMILAR TO CDNA SEQUENCE BC052040"/>
    <property type="match status" value="1"/>
</dbReference>
<evidence type="ECO:0000256" key="5">
    <source>
        <dbReference type="ARBA" id="ARBA00023480"/>
    </source>
</evidence>